<evidence type="ECO:0000313" key="1">
    <source>
        <dbReference type="EMBL" id="ART30318.1"/>
    </source>
</evidence>
<reference evidence="1" key="1">
    <citation type="submission" date="2017-03" db="EMBL/GenBank/DDBJ databases">
        <title>The mitochondrial genome of the carnivorous plant Utricularia reniformis (Lentibulariaceae): structure, comparative analysis and evolutionary landmarks.</title>
        <authorList>
            <person name="Silva S.R."/>
            <person name="Alvarenga D.O."/>
            <person name="Michael T.P."/>
            <person name="Miranda V.F.O."/>
            <person name="Varani A.M."/>
        </authorList>
    </citation>
    <scope>NUCLEOTIDE SEQUENCE</scope>
</reference>
<organism evidence="1">
    <name type="scientific">Utricularia reniformis</name>
    <dbReference type="NCBI Taxonomy" id="192314"/>
    <lineage>
        <taxon>Eukaryota</taxon>
        <taxon>Viridiplantae</taxon>
        <taxon>Streptophyta</taxon>
        <taxon>Embryophyta</taxon>
        <taxon>Tracheophyta</taxon>
        <taxon>Spermatophyta</taxon>
        <taxon>Magnoliopsida</taxon>
        <taxon>eudicotyledons</taxon>
        <taxon>Gunneridae</taxon>
        <taxon>Pentapetalae</taxon>
        <taxon>asterids</taxon>
        <taxon>lamiids</taxon>
        <taxon>Lamiales</taxon>
        <taxon>Lentibulariaceae</taxon>
        <taxon>Utricularia</taxon>
    </lineage>
</organism>
<dbReference type="AlphaFoldDB" id="A0A1Y0AYU2"/>
<geneLocation type="mitochondrion" evidence="1"/>
<accession>A0A1Y0AYU2</accession>
<proteinExistence type="predicted"/>
<name>A0A1Y0AYU2_9LAMI</name>
<sequence>MRGYNSSSSSIPTIGVSSSRGIRLKRLPEFRDHQVLAHRIYFLTFEKKPKRNSRRRTIG</sequence>
<dbReference type="EMBL" id="KY774314">
    <property type="protein sequence ID" value="ART30318.1"/>
    <property type="molecule type" value="Genomic_DNA"/>
</dbReference>
<gene>
    <name evidence="1" type="ORF">AEK19_MT0816</name>
</gene>
<protein>
    <submittedName>
        <fullName evidence="1">Uncharacterized protein</fullName>
    </submittedName>
</protein>
<keyword evidence="1" id="KW-0496">Mitochondrion</keyword>